<reference evidence="6" key="1">
    <citation type="journal article" date="2016" name="Ticks Tick Borne Dis.">
        <title>De novo assembly and annotation of the salivary gland transcriptome of Rhipicephalus appendiculatus male and female ticks during blood feeding.</title>
        <authorList>
            <person name="de Castro M.H."/>
            <person name="de Klerk D."/>
            <person name="Pienaar R."/>
            <person name="Latif A.A."/>
            <person name="Rees D.J."/>
            <person name="Mans B.J."/>
        </authorList>
    </citation>
    <scope>NUCLEOTIDE SEQUENCE</scope>
    <source>
        <tissue evidence="6">Salivary glands</tissue>
    </source>
</reference>
<evidence type="ECO:0000256" key="3">
    <source>
        <dbReference type="ARBA" id="ARBA00023055"/>
    </source>
</evidence>
<dbReference type="InterPro" id="IPR041969">
    <property type="entry name" value="VP13D_UBA"/>
</dbReference>
<dbReference type="Pfam" id="PF12624">
    <property type="entry name" value="VPS13_N"/>
    <property type="match status" value="1"/>
</dbReference>
<dbReference type="Gene3D" id="1.10.8.10">
    <property type="entry name" value="DNA helicase RuvA subunit, C-terminal domain"/>
    <property type="match status" value="1"/>
</dbReference>
<dbReference type="InterPro" id="IPR056747">
    <property type="entry name" value="VPS13-like_M"/>
</dbReference>
<feature type="region of interest" description="Disordered" evidence="4">
    <location>
        <begin position="1053"/>
        <end position="1073"/>
    </location>
</feature>
<dbReference type="Pfam" id="PF25036">
    <property type="entry name" value="VPS13_VAB"/>
    <property type="match status" value="1"/>
</dbReference>
<evidence type="ECO:0000256" key="2">
    <source>
        <dbReference type="ARBA" id="ARBA00022448"/>
    </source>
</evidence>
<name>A0A131YI27_RHIAP</name>
<dbReference type="GO" id="GO:0006623">
    <property type="term" value="P:protein targeting to vacuole"/>
    <property type="evidence" value="ECO:0007669"/>
    <property type="project" value="TreeGrafter"/>
</dbReference>
<feature type="compositionally biased region" description="Basic residues" evidence="4">
    <location>
        <begin position="1816"/>
        <end position="1827"/>
    </location>
</feature>
<dbReference type="CDD" id="cd14306">
    <property type="entry name" value="UBA_VP13D"/>
    <property type="match status" value="1"/>
</dbReference>
<feature type="region of interest" description="Disordered" evidence="4">
    <location>
        <begin position="4028"/>
        <end position="4054"/>
    </location>
</feature>
<dbReference type="GO" id="GO:0045053">
    <property type="term" value="P:protein retention in Golgi apparatus"/>
    <property type="evidence" value="ECO:0007669"/>
    <property type="project" value="TreeGrafter"/>
</dbReference>
<organism evidence="6">
    <name type="scientific">Rhipicephalus appendiculatus</name>
    <name type="common">Brown ear tick</name>
    <dbReference type="NCBI Taxonomy" id="34631"/>
    <lineage>
        <taxon>Eukaryota</taxon>
        <taxon>Metazoa</taxon>
        <taxon>Ecdysozoa</taxon>
        <taxon>Arthropoda</taxon>
        <taxon>Chelicerata</taxon>
        <taxon>Arachnida</taxon>
        <taxon>Acari</taxon>
        <taxon>Parasitiformes</taxon>
        <taxon>Ixodida</taxon>
        <taxon>Ixodoidea</taxon>
        <taxon>Ixodidae</taxon>
        <taxon>Rhipicephalinae</taxon>
        <taxon>Rhipicephalus</taxon>
        <taxon>Rhipicephalus</taxon>
    </lineage>
</organism>
<feature type="region of interest" description="Disordered" evidence="4">
    <location>
        <begin position="1753"/>
        <end position="1774"/>
    </location>
</feature>
<feature type="region of interest" description="Disordered" evidence="4">
    <location>
        <begin position="779"/>
        <end position="810"/>
    </location>
</feature>
<dbReference type="InterPro" id="IPR015940">
    <property type="entry name" value="UBA"/>
</dbReference>
<feature type="region of interest" description="Disordered" evidence="4">
    <location>
        <begin position="453"/>
        <end position="478"/>
    </location>
</feature>
<evidence type="ECO:0000259" key="5">
    <source>
        <dbReference type="PROSITE" id="PS50030"/>
    </source>
</evidence>
<dbReference type="EMBL" id="GEDV01010437">
    <property type="protein sequence ID" value="JAP78120.1"/>
    <property type="molecule type" value="Transcribed_RNA"/>
</dbReference>
<evidence type="ECO:0000313" key="6">
    <source>
        <dbReference type="EMBL" id="JAP78120.1"/>
    </source>
</evidence>
<comment type="similarity">
    <text evidence="1">Belongs to the VPS13 family.</text>
</comment>
<dbReference type="SUPFAM" id="SSF46934">
    <property type="entry name" value="UBA-like"/>
    <property type="match status" value="1"/>
</dbReference>
<keyword evidence="2" id="KW-0813">Transport</keyword>
<dbReference type="PANTHER" id="PTHR16166:SF141">
    <property type="entry name" value="INTERMEMBRANE LIPID TRANSFER PROTEIN VPS13D"/>
    <property type="match status" value="1"/>
</dbReference>
<feature type="compositionally biased region" description="Polar residues" evidence="4">
    <location>
        <begin position="4042"/>
        <end position="4052"/>
    </location>
</feature>
<dbReference type="InterPro" id="IPR026854">
    <property type="entry name" value="VPS13_N"/>
</dbReference>
<evidence type="ECO:0000256" key="1">
    <source>
        <dbReference type="ARBA" id="ARBA00006545"/>
    </source>
</evidence>
<dbReference type="InterPro" id="IPR009543">
    <property type="entry name" value="VPS13_VAB"/>
</dbReference>
<dbReference type="GO" id="GO:0006869">
    <property type="term" value="P:lipid transport"/>
    <property type="evidence" value="ECO:0007669"/>
    <property type="project" value="UniProtKB-KW"/>
</dbReference>
<dbReference type="PANTHER" id="PTHR16166">
    <property type="entry name" value="VACUOLAR PROTEIN SORTING-ASSOCIATED PROTEIN VPS13"/>
    <property type="match status" value="1"/>
</dbReference>
<protein>
    <submittedName>
        <fullName evidence="6">Vacuolar protein-sorting protein</fullName>
    </submittedName>
</protein>
<dbReference type="SMART" id="SM00165">
    <property type="entry name" value="UBA"/>
    <property type="match status" value="1"/>
</dbReference>
<dbReference type="GO" id="GO:0007005">
    <property type="term" value="P:mitochondrion organization"/>
    <property type="evidence" value="ECO:0007669"/>
    <property type="project" value="TreeGrafter"/>
</dbReference>
<dbReference type="Pfam" id="PF25033">
    <property type="entry name" value="VPS13_M"/>
    <property type="match status" value="1"/>
</dbReference>
<proteinExistence type="inferred from homology"/>
<accession>A0A131YI27</accession>
<feature type="region of interest" description="Disordered" evidence="4">
    <location>
        <begin position="1816"/>
        <end position="1849"/>
    </location>
</feature>
<feature type="compositionally biased region" description="Acidic residues" evidence="4">
    <location>
        <begin position="464"/>
        <end position="474"/>
    </location>
</feature>
<sequence>MLEGLAAWVLNTYVGGYVENLNTHQLSIGLLRGQVELENLPLKKDAFRHLLLPLEIKAGFIGKLSLKIPVTRLRSEPWLITIEQLYIVIGPVSLDDYDEAREDQVLQNTKISKLDAMEAKWKASYESKQEPSYYAYSYAAWLTCGTSVMSNIIKNLQFKIKDIHIRYEDDCTDPQNPFACGVTIQTLSSQAAAVDEAPAQEPASGAADDVAHQSVQLSGFTVYWDSDVTLLGGLDILAMAEAMKKQQTHALSTARTVRPHSYLLATTSFQAQISRNCSPQPLRVRSKPRLTCNLQLDKFSITLNEEQYRQMVFCFRELERINVSWKYRRWRPSVGISGNASLWWQYASQAHVHHLTKKRSQATWEFALQRAKDVKKYVDIYHCHLAKPECLTTEMQKEKNALEQQLEFETLLSLRELVIQKVRREQSSWPSESRGQGVLQYWFPGWTGWYTKQDEASQPPSTEVTEDEASDIDDASSISTSLTTQIEEEILDALDSVDRDTFLMRDSVFARVCFSLSQCGITLVGRHRVAPNMGAGDEVMQPLVELRFAEVTVDVESRPRLGSFLFAARLGSLHLQDRTAPNSAYPYMLSPHAVEQVHMFPKALPLDGTKTQPSIFKFLPFTSPSPAPFGISLMHSQKADFPSVPLFELTYEKKPLGSNADHSLTVNTQSLDVVYNPSTIRTVKQFFTLFNYEGSSSSGGLLNLSAAARTRYEMFKKHTKEELRHHWDLMLEGEESTLQIAKWDIHMDICAPQIIVPESLTDHTSATVLIDLGRVQFSNSSAPPEASRTDVEDISDDEADFKTPCSSPPEQEELETVVSSPVKETPMSDADIYSHMYKKYTLNLQDMQVLIGSGKDSWKFAQSKGTSRMHVLDRFSITIQVERRLLATDDPHWPSVVLNMKLPRLTAHVNEQKVHAMQMCLSRLRESTSTRPAGWSSQGPSSPCASAIDLDKAFQQEGMSEGSFANRSKESHDASLLLVAQCSIEQMCLEVQSRGRCIAELQVSGIHATFSKTPQDLSVTMSVHGLLLVDALQTYGPDFELLVASHRHVSMDSRSGSIRDSDPNSPTSPATPPLLAMHPAAPPMQTIAVPKVLSAILSTLQSSPPKVLMDRQRISPIGMLDAHEADALINVEISILNVPSTGSNGASEQLFIAAVQFNNLDVIANQETIVELVNFARCLSPYEAVKVPSKTISTAGRLSMSSQVDLSPSFQSAPNQICSLQLTFDFHRFNVLLLRAVSKKGSVSGQKVATATVSGARIQASIGSSLEIQGTLGGLQVCDLISEKTLHRRIVSMGSDPHLGHDLHDLLGKRHHAELYRSLPLAGQDSANAEKAFEFTIKRYGAQSKQSESECLEVVARMASVCYTHSPLLLHELASCAVEFKHCVSMLAQSIKNAATEVALGIVNLPAQSMAFSFHVCPPDSATTPTLQREISLNEPSDVQAALPLDVKLDILLQTPVIVLPCSPSSRNVLVAHLGRISLQNTNSSVLQSAQFAFNSCDPHKAGLFFVQFRDVNLYSLNIDENLVAASGKMGPTVDLPPTDSLPVVDLYSCQAHGRPILHDTIIEFTVQYKQPLEELDVGWFNEDQGNVGDTPAEPKTQPTLEVSGTVINVLKFAVTKYQYELLLQSTKNMTYCKDIGSEDDDMAESLHISSSWDELASKDLHGECERPQQSLVNVVEDGSRQMAFNYHVNFVLPELVINICSDLCNDKQDLVALSFQEFVVNYEQDNPYETLVQLALKGIIMEDLVESPESSHRYLIRSSNPEEEAGDSKDVRPPKSDFISFSCPDMTYHIPAIPAHPSLPDRLCTQNVFQAHLKKSKPTEHAKKRGQCSSTCASPSTPPPSPCGSATPSLLLAQADTLMHINMHLIDRHCPDFASKHNSVSKAVTVDVNSLEVVINSQTWVMVLDFLGLAADLPEEPRPTSRQDSLLREDMEVEQEHQADVDNTELEVNIRNFIVTLNKPTYELARATVSGFSSHLSLRDSNITLQASLGKICVLDLTEHGQLYRERFITAGSEALHFTVFKYGTLDPNLQRDCDIKVKCEMSSVHVVHTQRFLTEVTDFFADFSDLQMLLKAATAGNKMNLEACRAPRVQLEVTAASPVIVVPQSYRSFDVLVANLGNLNITTTFRFTGEGKSAASSRRASLETSQLEPARKGCTVISAEEVMKVLDDLDDEKCLLQVMDVELVDMDVYSGVCVPACQALPVNHPEGSYTVQFPSIFIKKNGGPLLKRTLMLHLLVEKNLDSAFNHTVPDWTVEGSFSSVHVTLDRSQYALVHGILSRNLGETVERASASNLTLVELFPEQQGGQNGNSWTFLAIRMALVNVTLELVHAHARPQCANAESTLAKVELIRSKLTLERFSDQSNDIDLVSHEIRILDTRFKDAPVNNRPNVFTNILFPTKNATKEKVLQAEIHYRVTHNTARFTVLLNNMRVMAIFSWISELAEFLALGDEHQALPGAKQPTSADQHITQNLSSARRMTKQWQQQLQQPPIPEVPLELKLNMTDTEIVVVEDSAAWDTNAVILKSTAVLSYHKALTERPLSCNLQNLEVFSCILGLEDDTALSIIDPISVYIDLVERDPTVPGEKTGHVLQVGTMNLNLRLSYNDVKMFLRILDSIPKQLLLGGSKMDSANIDSLLEMGFSRDDCLRSLEACGGNIDDAALWLTQNAMATSFCLSTAMSTSQTGIAKQDIVVSAVELKVSYFCLCIIDDCMDADVPLLEIDLRETYISQELSKTFSGESKFFFSIGYYNRALSGWEPIIEPWRCNCQWEAAFGKTGLAKCHFKINAEDVLKVNITTALLDLYQKVKASWATDFYQLFSAEKNSENSDAVGQGETPVRRRSPFVPFAIKNDLGVAFRFTAFVSATFSGKKDEASTSRFDWKDVEPGQVVPFTFEGRGKIRHQDSHELRMHRLVLKIPGYTQLEPVSVEKVGVYFKYARPVERQHRASGTTRVLFNVSLDGNARKLITVQSALVIKNKVENAVDLKLETVGVRPYQICLQPKCTTAVPLPYVFADMWVRPTISLIAYSALEWQHVAAKQQGGSYSITCCPIRNDAAVFRFSVDVKREKYPDRDTVSSSVPGHTISLLPPIRIYNLLPCELDYVVNEGQCRGIISAQKNRALHEVNTDQYVIVGFSLENFRQCTSLVIPPGSSSFSTRLETHDTEGRLLVLHARVSVLRARALKVYVSVPYWIINRSGLPLIFKQEGTNSESAGQFPEHEQARSMVPLLFSFADTEASMMCSMRVGTELHPRSFPQWCTCFSLEKGIKVRRLMVSPNDARPDWVYTIGVEIRQGRGNYMCTNYVVLSPRFLIDNQSSSVVQIAQRFAIKELHQHRHHISLAKPKSSLPFHWPRVDLDNLLCVRLVDMPGCLWSGGFKIDELNSFHIHMRDDLGRSHFLRVEVILKGATFFIIFMDCAKIPPPLRVDNQSEVPITFHQTHVGNELLRATVKAHTSVPYAWDEPTLPPHITVTAPGGMSETYDMTIFRAGKKLYYENFFYIAFSGTFLEPRAMVKVQPGSKDVKCQELVLDVPQGTRVVINKKELGKRSQLWRMTSTGMLQHEGSSTPREPRPSAEPGRMLVLDIAGLGPEPKKYTELMLRKPDGRRRLTQTWQFSSDGRLCCQLPGMFVQPRDGFHGLRRGNDVVLGPPQPVSFECMPNGVPLEQAVTNQKMRGGSGVLLVRVIPKGPTIVLCISDFMQKQKVSVSTPSPDINLLAQKAAGSEDQQAPQLDGRFGLDLELNLHLSGGLGVSVINHLSEELVYAVLQNIRVNFIQSPSSQLLDASVENVQVDNQLHGAERPVALYVTPLHERDRQRHLPAIVITAERLPQKDTDVVIFQHFIMHMKNITLALEELLMLKIVQFLHHVVDDFGDDIFIDNQLQRAHAAASANARRFYFNTLKLRLDQVKLSVLTMSHRPPELDAIKKKVGWSLMRFEDVVVELDSFVKSHPFESLEFLVNNVAEHYKGEFQSHAAKILGAVDFLGDPVGLINDVCTGWSDFMKDGNAACLIKGVTHGLSNSTAKMAGSLSESLTTVANPGRQLEQRSRSTAAPENSSEGHLVTGLRRLGSGVVGGFTSIAKHSYQGAVNEGVQGLLTGLGKGLIGTVAMPAAGLLDLVTEAASIVRDTSKPPSHVHPRRCRAPRLCSGPGGLLPCYSTTQALGQQFLCNLTDASGDLFVAMEQLESRPDGLRVLISTERAFIIKREGAHAESIVHVVLYSNLNYCRWFPSNLGPQPQPPFYVEFLLRPENQRLSASLDLNHGSLRVGCESETTARKVVQLINYARDTYEERKYTAHFSDDDEDDD</sequence>
<dbReference type="InterPro" id="IPR026847">
    <property type="entry name" value="VPS13"/>
</dbReference>
<dbReference type="PROSITE" id="PS50030">
    <property type="entry name" value="UBA"/>
    <property type="match status" value="1"/>
</dbReference>
<dbReference type="InterPro" id="IPR009060">
    <property type="entry name" value="UBA-like_sf"/>
</dbReference>
<evidence type="ECO:0000256" key="4">
    <source>
        <dbReference type="SAM" id="MobiDB-lite"/>
    </source>
</evidence>
<keyword evidence="3" id="KW-0445">Lipid transport</keyword>
<feature type="domain" description="UBA" evidence="5">
    <location>
        <begin position="2626"/>
        <end position="2666"/>
    </location>
</feature>
<dbReference type="CDD" id="cd23453">
    <property type="entry name" value="beta-trefoil_Ricin_VPS13D"/>
    <property type="match status" value="1"/>
</dbReference>